<dbReference type="PROSITE" id="PS51257">
    <property type="entry name" value="PROKAR_LIPOPROTEIN"/>
    <property type="match status" value="1"/>
</dbReference>
<feature type="chain" id="PRO_5045181287" evidence="1">
    <location>
        <begin position="22"/>
        <end position="157"/>
    </location>
</feature>
<gene>
    <name evidence="2" type="ORF">ACFQDI_20125</name>
</gene>
<evidence type="ECO:0000313" key="2">
    <source>
        <dbReference type="EMBL" id="MFC5457187.1"/>
    </source>
</evidence>
<proteinExistence type="predicted"/>
<sequence>MKTPSLLSLCVLAAVCGVATSCTGNLFKRTLPAVTTATNSKLASPAFGTPAYVSELRPYGAPYERSGFYPYSMARPGGMGYYDRVASPHGSYEYLYHDMEVPHPAPGTRLKERTVRYTSHHPSSWGAPVWVTTFKPAVFARRGNAAAASPAAGSGSE</sequence>
<evidence type="ECO:0000256" key="1">
    <source>
        <dbReference type="SAM" id="SignalP"/>
    </source>
</evidence>
<reference evidence="3" key="1">
    <citation type="journal article" date="2019" name="Int. J. Syst. Evol. Microbiol.">
        <title>The Global Catalogue of Microorganisms (GCM) 10K type strain sequencing project: providing services to taxonomists for standard genome sequencing and annotation.</title>
        <authorList>
            <consortium name="The Broad Institute Genomics Platform"/>
            <consortium name="The Broad Institute Genome Sequencing Center for Infectious Disease"/>
            <person name="Wu L."/>
            <person name="Ma J."/>
        </authorList>
    </citation>
    <scope>NUCLEOTIDE SEQUENCE [LARGE SCALE GENOMIC DNA]</scope>
    <source>
        <strain evidence="3">CGMCC 4.1469</strain>
    </source>
</reference>
<evidence type="ECO:0000313" key="3">
    <source>
        <dbReference type="Proteomes" id="UP001596052"/>
    </source>
</evidence>
<dbReference type="RefSeq" id="WP_377170210.1">
    <property type="nucleotide sequence ID" value="NZ_JBHSMQ010000009.1"/>
</dbReference>
<comment type="caution">
    <text evidence="2">The sequence shown here is derived from an EMBL/GenBank/DDBJ whole genome shotgun (WGS) entry which is preliminary data.</text>
</comment>
<protein>
    <submittedName>
        <fullName evidence="2">Uncharacterized protein</fullName>
    </submittedName>
</protein>
<dbReference type="Proteomes" id="UP001596052">
    <property type="component" value="Unassembled WGS sequence"/>
</dbReference>
<keyword evidence="3" id="KW-1185">Reference proteome</keyword>
<accession>A0ABW0KWV6</accession>
<organism evidence="2 3">
    <name type="scientific">Prosthecobacter fluviatilis</name>
    <dbReference type="NCBI Taxonomy" id="445931"/>
    <lineage>
        <taxon>Bacteria</taxon>
        <taxon>Pseudomonadati</taxon>
        <taxon>Verrucomicrobiota</taxon>
        <taxon>Verrucomicrobiia</taxon>
        <taxon>Verrucomicrobiales</taxon>
        <taxon>Verrucomicrobiaceae</taxon>
        <taxon>Prosthecobacter</taxon>
    </lineage>
</organism>
<feature type="signal peptide" evidence="1">
    <location>
        <begin position="1"/>
        <end position="21"/>
    </location>
</feature>
<keyword evidence="1" id="KW-0732">Signal</keyword>
<dbReference type="EMBL" id="JBHSMQ010000009">
    <property type="protein sequence ID" value="MFC5457187.1"/>
    <property type="molecule type" value="Genomic_DNA"/>
</dbReference>
<name>A0ABW0KWV6_9BACT</name>